<reference evidence="4 5" key="1">
    <citation type="journal article" date="2018" name="ACS Chem. Biol.">
        <title>Ketoreductase domain dysfunction expands chemodiversity: malyngamide biosynthesis in the cyanobacterium Okeania hirsuta.</title>
        <authorList>
            <person name="Moss N.A."/>
            <person name="Leao T."/>
            <person name="Rankin M."/>
            <person name="McCullough T.M."/>
            <person name="Qu P."/>
            <person name="Korobeynikov A."/>
            <person name="Smith J.L."/>
            <person name="Gerwick L."/>
            <person name="Gerwick W.H."/>
        </authorList>
    </citation>
    <scope>NUCLEOTIDE SEQUENCE [LARGE SCALE GENOMIC DNA]</scope>
    <source>
        <strain evidence="4 5">PAB10Feb10-1</strain>
    </source>
</reference>
<dbReference type="InterPro" id="IPR001054">
    <property type="entry name" value="A/G_cyclase"/>
</dbReference>
<name>A0A3N6PRM8_9CYAN</name>
<dbReference type="SMART" id="SM00044">
    <property type="entry name" value="CYCc"/>
    <property type="match status" value="1"/>
</dbReference>
<feature type="transmembrane region" description="Helical" evidence="2">
    <location>
        <begin position="7"/>
        <end position="30"/>
    </location>
</feature>
<sequence length="742" mass="83481">MWQWRGVWITTPCVTILVILLRLTGILQLWEWGTYDFYMRNRPLPPRDKRIVIVGIDEADISRVGQGIIPDSTLAKLLKKLKAMEPRAIGLDIYRNLPVPPGYQELVKVFQNTPNLVGIQKVVEDDRGEGVAPPYALQEKGQVGANDTPIDADNRSRRGLFYLDNQDGEIIYSFSLHLALLYLEKENIKADTVEGTDHWRVGNQVFPPFQKNEGGYVRTDARGYQLLINYRGPSGHFETVSLTDLLDGQVPPDWGRDRIILIGAVGESFNDLFYTPYSSHLLAPPRPMTGVELQANFISQIISAALNERPLIKTWSEPQEWLWIFIWSGVGTTVTWQWRNQTKKFLSLTLLKNLILEAGIIFLSTYIMFLWGWWLPVVPPLLAIVVSSFVITGYVAGTASLIRKTFARYHSNEIVKNLLESKEGLKIGGKRQCITVLTSDLRGFTAFSEQLSPESVVEIINIYLKDILKIITQYGGSIDKLLGDGIMVLFGAPIVREDDAQRAVACALAMQLEMKSINQKIKALGWPTLEMGIGIHTGDAVVGNIGSEEHTEYTAIGWEVNLAFRIESYATGNQILISNATRAAVGTSQLRIDSTKEIKPKGISNPINIYEVGGISGKYNLFLPKEEEILLPIEQPIPIFYLIVEGKHISNTVFKGKLVKLSQRGSEIEINRYASEDSLPLIHSNIQLNLLNPSNKSFMSEHIYGKVLKVKEASKTFYIRFTFKPQSVIEQLDNLYQSSLQR</sequence>
<dbReference type="Pfam" id="PF05226">
    <property type="entry name" value="CHASE2"/>
    <property type="match status" value="1"/>
</dbReference>
<dbReference type="InterPro" id="IPR050697">
    <property type="entry name" value="Adenylyl/Guanylyl_Cyclase_3/4"/>
</dbReference>
<dbReference type="InterPro" id="IPR029787">
    <property type="entry name" value="Nucleotide_cyclase"/>
</dbReference>
<dbReference type="InterPro" id="IPR007890">
    <property type="entry name" value="CHASE2"/>
</dbReference>
<dbReference type="SUPFAM" id="SSF55073">
    <property type="entry name" value="Nucleotide cyclase"/>
    <property type="match status" value="1"/>
</dbReference>
<dbReference type="EMBL" id="RCBY01000023">
    <property type="protein sequence ID" value="RQH50281.1"/>
    <property type="molecule type" value="Genomic_DNA"/>
</dbReference>
<keyword evidence="2" id="KW-0472">Membrane</keyword>
<feature type="transmembrane region" description="Helical" evidence="2">
    <location>
        <begin position="380"/>
        <end position="402"/>
    </location>
</feature>
<feature type="transmembrane region" description="Helical" evidence="2">
    <location>
        <begin position="350"/>
        <end position="374"/>
    </location>
</feature>
<dbReference type="GO" id="GO:0035556">
    <property type="term" value="P:intracellular signal transduction"/>
    <property type="evidence" value="ECO:0007669"/>
    <property type="project" value="InterPro"/>
</dbReference>
<dbReference type="PROSITE" id="PS50125">
    <property type="entry name" value="GUANYLATE_CYCLASE_2"/>
    <property type="match status" value="1"/>
</dbReference>
<keyword evidence="5" id="KW-1185">Reference proteome</keyword>
<evidence type="ECO:0000256" key="2">
    <source>
        <dbReference type="SAM" id="Phobius"/>
    </source>
</evidence>
<dbReference type="PANTHER" id="PTHR43081:SF1">
    <property type="entry name" value="ADENYLATE CYCLASE, TERMINAL-DIFFERENTIATION SPECIFIC"/>
    <property type="match status" value="1"/>
</dbReference>
<gene>
    <name evidence="4" type="ORF">D5R40_06520</name>
</gene>
<evidence type="ECO:0000313" key="4">
    <source>
        <dbReference type="EMBL" id="RQH50281.1"/>
    </source>
</evidence>
<feature type="domain" description="Guanylate cyclase" evidence="3">
    <location>
        <begin position="435"/>
        <end position="567"/>
    </location>
</feature>
<evidence type="ECO:0000259" key="3">
    <source>
        <dbReference type="PROSITE" id="PS50125"/>
    </source>
</evidence>
<dbReference type="AlphaFoldDB" id="A0A3N6PRM8"/>
<comment type="similarity">
    <text evidence="1">Belongs to the adenylyl cyclase class-3 family.</text>
</comment>
<dbReference type="Gene3D" id="3.30.70.1230">
    <property type="entry name" value="Nucleotide cyclase"/>
    <property type="match status" value="1"/>
</dbReference>
<keyword evidence="2" id="KW-1133">Transmembrane helix</keyword>
<organism evidence="4 5">
    <name type="scientific">Okeania hirsuta</name>
    <dbReference type="NCBI Taxonomy" id="1458930"/>
    <lineage>
        <taxon>Bacteria</taxon>
        <taxon>Bacillati</taxon>
        <taxon>Cyanobacteriota</taxon>
        <taxon>Cyanophyceae</taxon>
        <taxon>Oscillatoriophycideae</taxon>
        <taxon>Oscillatoriales</taxon>
        <taxon>Microcoleaceae</taxon>
        <taxon>Okeania</taxon>
    </lineage>
</organism>
<protein>
    <submittedName>
        <fullName evidence="4">Adenylate/guanylate cyclase domain-containing protein</fullName>
    </submittedName>
</protein>
<dbReference type="PANTHER" id="PTHR43081">
    <property type="entry name" value="ADENYLATE CYCLASE, TERMINAL-DIFFERENTIATION SPECIFIC-RELATED"/>
    <property type="match status" value="1"/>
</dbReference>
<comment type="caution">
    <text evidence="4">The sequence shown here is derived from an EMBL/GenBank/DDBJ whole genome shotgun (WGS) entry which is preliminary data.</text>
</comment>
<evidence type="ECO:0000313" key="5">
    <source>
        <dbReference type="Proteomes" id="UP000269154"/>
    </source>
</evidence>
<feature type="transmembrane region" description="Helical" evidence="2">
    <location>
        <begin position="321"/>
        <end position="338"/>
    </location>
</feature>
<keyword evidence="2" id="KW-0812">Transmembrane</keyword>
<dbReference type="GO" id="GO:0006171">
    <property type="term" value="P:cAMP biosynthetic process"/>
    <property type="evidence" value="ECO:0007669"/>
    <property type="project" value="TreeGrafter"/>
</dbReference>
<dbReference type="GO" id="GO:0004016">
    <property type="term" value="F:adenylate cyclase activity"/>
    <property type="evidence" value="ECO:0007669"/>
    <property type="project" value="UniProtKB-ARBA"/>
</dbReference>
<dbReference type="OrthoDB" id="337251at2"/>
<proteinExistence type="inferred from homology"/>
<dbReference type="SMART" id="SM01080">
    <property type="entry name" value="CHASE2"/>
    <property type="match status" value="1"/>
</dbReference>
<dbReference type="Proteomes" id="UP000269154">
    <property type="component" value="Unassembled WGS sequence"/>
</dbReference>
<dbReference type="CDD" id="cd07302">
    <property type="entry name" value="CHD"/>
    <property type="match status" value="1"/>
</dbReference>
<evidence type="ECO:0000256" key="1">
    <source>
        <dbReference type="ARBA" id="ARBA00005381"/>
    </source>
</evidence>
<dbReference type="Pfam" id="PF00211">
    <property type="entry name" value="Guanylate_cyc"/>
    <property type="match status" value="1"/>
</dbReference>
<accession>A0A3N6PRM8</accession>